<name>A0A9Q0YI82_HOLLE</name>
<evidence type="ECO:0000313" key="2">
    <source>
        <dbReference type="EMBL" id="KAJ8023032.1"/>
    </source>
</evidence>
<dbReference type="Pfam" id="PF00147">
    <property type="entry name" value="Fibrinogen_C"/>
    <property type="match status" value="1"/>
</dbReference>
<evidence type="ECO:0000259" key="1">
    <source>
        <dbReference type="PROSITE" id="PS51406"/>
    </source>
</evidence>
<accession>A0A9Q0YI82</accession>
<dbReference type="AlphaFoldDB" id="A0A9Q0YI82"/>
<gene>
    <name evidence="2" type="ORF">HOLleu_38098</name>
</gene>
<dbReference type="InterPro" id="IPR002181">
    <property type="entry name" value="Fibrinogen_a/b/g_C_dom"/>
</dbReference>
<dbReference type="SUPFAM" id="SSF56496">
    <property type="entry name" value="Fibrinogen C-terminal domain-like"/>
    <property type="match status" value="1"/>
</dbReference>
<comment type="caution">
    <text evidence="2">The sequence shown here is derived from an EMBL/GenBank/DDBJ whole genome shotgun (WGS) entry which is preliminary data.</text>
</comment>
<evidence type="ECO:0000313" key="3">
    <source>
        <dbReference type="Proteomes" id="UP001152320"/>
    </source>
</evidence>
<dbReference type="GO" id="GO:0005615">
    <property type="term" value="C:extracellular space"/>
    <property type="evidence" value="ECO:0007669"/>
    <property type="project" value="TreeGrafter"/>
</dbReference>
<dbReference type="InterPro" id="IPR050373">
    <property type="entry name" value="Fibrinogen_C-term_domain"/>
</dbReference>
<dbReference type="InterPro" id="IPR036056">
    <property type="entry name" value="Fibrinogen-like_C"/>
</dbReference>
<dbReference type="PANTHER" id="PTHR19143">
    <property type="entry name" value="FIBRINOGEN/TENASCIN/ANGIOPOEITIN"/>
    <property type="match status" value="1"/>
</dbReference>
<sequence length="86" mass="9997">MDRHRNQSFSTFDRDNDLFSSDNCATNRHGAWWFHGESGNCRATGLNALYNAGSTNIKNIYWQNLPGDQYHIKYTEMKIRPLPDSQ</sequence>
<feature type="domain" description="Fibrinogen C-terminal" evidence="1">
    <location>
        <begin position="1"/>
        <end position="83"/>
    </location>
</feature>
<dbReference type="PROSITE" id="PS51406">
    <property type="entry name" value="FIBRINOGEN_C_2"/>
    <property type="match status" value="1"/>
</dbReference>
<dbReference type="EMBL" id="JAIZAY010000020">
    <property type="protein sequence ID" value="KAJ8023032.1"/>
    <property type="molecule type" value="Genomic_DNA"/>
</dbReference>
<dbReference type="Proteomes" id="UP001152320">
    <property type="component" value="Chromosome 20"/>
</dbReference>
<dbReference type="Gene3D" id="3.90.215.10">
    <property type="entry name" value="Gamma Fibrinogen, chain A, domain 1"/>
    <property type="match status" value="1"/>
</dbReference>
<keyword evidence="3" id="KW-1185">Reference proteome</keyword>
<proteinExistence type="predicted"/>
<dbReference type="InterPro" id="IPR014716">
    <property type="entry name" value="Fibrinogen_a/b/g_C_1"/>
</dbReference>
<organism evidence="2 3">
    <name type="scientific">Holothuria leucospilota</name>
    <name type="common">Black long sea cucumber</name>
    <name type="synonym">Mertensiothuria leucospilota</name>
    <dbReference type="NCBI Taxonomy" id="206669"/>
    <lineage>
        <taxon>Eukaryota</taxon>
        <taxon>Metazoa</taxon>
        <taxon>Echinodermata</taxon>
        <taxon>Eleutherozoa</taxon>
        <taxon>Echinozoa</taxon>
        <taxon>Holothuroidea</taxon>
        <taxon>Aspidochirotacea</taxon>
        <taxon>Aspidochirotida</taxon>
        <taxon>Holothuriidae</taxon>
        <taxon>Holothuria</taxon>
    </lineage>
</organism>
<protein>
    <submittedName>
        <fullName evidence="2">Fibrinogen C domain-containing protein 1-B</fullName>
    </submittedName>
</protein>
<dbReference type="OrthoDB" id="7841679at2759"/>
<reference evidence="2" key="1">
    <citation type="submission" date="2021-10" db="EMBL/GenBank/DDBJ databases">
        <title>Tropical sea cucumber genome reveals ecological adaptation and Cuvierian tubules defense mechanism.</title>
        <authorList>
            <person name="Chen T."/>
        </authorList>
    </citation>
    <scope>NUCLEOTIDE SEQUENCE</scope>
    <source>
        <strain evidence="2">Nanhai2018</strain>
        <tissue evidence="2">Muscle</tissue>
    </source>
</reference>